<gene>
    <name evidence="1" type="ORF">DEIGR_400134</name>
</gene>
<dbReference type="OrthoDB" id="9866883at2"/>
<dbReference type="RefSeq" id="WP_058980233.1">
    <property type="nucleotide sequence ID" value="NZ_BCMS01000006.1"/>
</dbReference>
<organism evidence="1 2">
    <name type="scientific">Deinococcus grandis</name>
    <dbReference type="NCBI Taxonomy" id="57498"/>
    <lineage>
        <taxon>Bacteria</taxon>
        <taxon>Thermotogati</taxon>
        <taxon>Deinococcota</taxon>
        <taxon>Deinococci</taxon>
        <taxon>Deinococcales</taxon>
        <taxon>Deinococcaceae</taxon>
        <taxon>Deinococcus</taxon>
    </lineage>
</organism>
<accession>A0A124BSD4</accession>
<protein>
    <submittedName>
        <fullName evidence="1">Uncharacterized protein</fullName>
    </submittedName>
</protein>
<dbReference type="AlphaFoldDB" id="A0A124BSD4"/>
<evidence type="ECO:0000313" key="1">
    <source>
        <dbReference type="EMBL" id="GAQ24001.1"/>
    </source>
</evidence>
<dbReference type="EMBL" id="BCMS01000006">
    <property type="protein sequence ID" value="GAQ24001.1"/>
    <property type="molecule type" value="Genomic_DNA"/>
</dbReference>
<reference evidence="2" key="1">
    <citation type="submission" date="2015-11" db="EMBL/GenBank/DDBJ databases">
        <title>Draft Genome Sequence of the Radioresistant Bacterium Deinococcus grandis, Isolated from Freshwater Fish in Japan.</title>
        <authorList>
            <person name="Satoh K."/>
            <person name="Onodera T."/>
            <person name="Omoso K."/>
            <person name="Takeda-Yano K."/>
            <person name="Katayama T."/>
            <person name="Oono Y."/>
            <person name="Narumi I."/>
        </authorList>
    </citation>
    <scope>NUCLEOTIDE SEQUENCE [LARGE SCALE GENOMIC DNA]</scope>
    <source>
        <strain evidence="2">ATCC 43672</strain>
    </source>
</reference>
<proteinExistence type="predicted"/>
<evidence type="ECO:0000313" key="2">
    <source>
        <dbReference type="Proteomes" id="UP000056209"/>
    </source>
</evidence>
<sequence>MKLVTARVPAHAMADLTAQERDVMQDILRKRVARDLPVTFEGGALEVSVLPCTAAQHQALAAHLAHLRALKTRTPADTALLAAFGG</sequence>
<dbReference type="Proteomes" id="UP000056209">
    <property type="component" value="Unassembled WGS sequence"/>
</dbReference>
<name>A0A124BSD4_9DEIO</name>
<comment type="caution">
    <text evidence="1">The sequence shown here is derived from an EMBL/GenBank/DDBJ whole genome shotgun (WGS) entry which is preliminary data.</text>
</comment>
<keyword evidence="2" id="KW-1185">Reference proteome</keyword>